<gene>
    <name evidence="1" type="ORF">OXD698_LOCUS53356</name>
</gene>
<evidence type="ECO:0000313" key="2">
    <source>
        <dbReference type="Proteomes" id="UP000663844"/>
    </source>
</evidence>
<sequence>MNVLDEYPVVAEYINPLPIIDEQLQMADSTLALDSVIDQVCAGEEDSIAKQTRSMLTMKIKTEYDIDEYWCATHVLQTQYTI</sequence>
<evidence type="ECO:0000313" key="1">
    <source>
        <dbReference type="EMBL" id="CAF4433139.1"/>
    </source>
</evidence>
<organism evidence="1 2">
    <name type="scientific">Adineta steineri</name>
    <dbReference type="NCBI Taxonomy" id="433720"/>
    <lineage>
        <taxon>Eukaryota</taxon>
        <taxon>Metazoa</taxon>
        <taxon>Spiralia</taxon>
        <taxon>Gnathifera</taxon>
        <taxon>Rotifera</taxon>
        <taxon>Eurotatoria</taxon>
        <taxon>Bdelloidea</taxon>
        <taxon>Adinetida</taxon>
        <taxon>Adinetidae</taxon>
        <taxon>Adineta</taxon>
    </lineage>
</organism>
<reference evidence="1" key="1">
    <citation type="submission" date="2021-02" db="EMBL/GenBank/DDBJ databases">
        <authorList>
            <person name="Nowell W R."/>
        </authorList>
    </citation>
    <scope>NUCLEOTIDE SEQUENCE</scope>
</reference>
<dbReference type="Proteomes" id="UP000663844">
    <property type="component" value="Unassembled WGS sequence"/>
</dbReference>
<comment type="caution">
    <text evidence="1">The sequence shown here is derived from an EMBL/GenBank/DDBJ whole genome shotgun (WGS) entry which is preliminary data.</text>
</comment>
<dbReference type="EMBL" id="CAJOAZ010030461">
    <property type="protein sequence ID" value="CAF4433139.1"/>
    <property type="molecule type" value="Genomic_DNA"/>
</dbReference>
<protein>
    <submittedName>
        <fullName evidence="1">Uncharacterized protein</fullName>
    </submittedName>
</protein>
<dbReference type="AlphaFoldDB" id="A0A820RCL8"/>
<proteinExistence type="predicted"/>
<accession>A0A820RCL8</accession>
<name>A0A820RCL8_9BILA</name>
<feature type="non-terminal residue" evidence="1">
    <location>
        <position position="1"/>
    </location>
</feature>